<dbReference type="AlphaFoldDB" id="A0A166WFS4"/>
<organism evidence="2 3">
    <name type="scientific">Athelia psychrophila</name>
    <dbReference type="NCBI Taxonomy" id="1759441"/>
    <lineage>
        <taxon>Eukaryota</taxon>
        <taxon>Fungi</taxon>
        <taxon>Dikarya</taxon>
        <taxon>Basidiomycota</taxon>
        <taxon>Agaricomycotina</taxon>
        <taxon>Agaricomycetes</taxon>
        <taxon>Agaricomycetidae</taxon>
        <taxon>Atheliales</taxon>
        <taxon>Atheliaceae</taxon>
        <taxon>Athelia</taxon>
    </lineage>
</organism>
<dbReference type="Proteomes" id="UP000076532">
    <property type="component" value="Unassembled WGS sequence"/>
</dbReference>
<dbReference type="STRING" id="436010.A0A166WFS4"/>
<gene>
    <name evidence="2" type="ORF">FIBSPDRAFT_942851</name>
</gene>
<feature type="region of interest" description="Disordered" evidence="1">
    <location>
        <begin position="138"/>
        <end position="188"/>
    </location>
</feature>
<protein>
    <submittedName>
        <fullName evidence="2">Uncharacterized protein</fullName>
    </submittedName>
</protein>
<feature type="region of interest" description="Disordered" evidence="1">
    <location>
        <begin position="28"/>
        <end position="49"/>
    </location>
</feature>
<name>A0A166WFS4_9AGAM</name>
<dbReference type="Gene3D" id="2.40.50.140">
    <property type="entry name" value="Nucleic acid-binding proteins"/>
    <property type="match status" value="1"/>
</dbReference>
<evidence type="ECO:0000313" key="3">
    <source>
        <dbReference type="Proteomes" id="UP000076532"/>
    </source>
</evidence>
<dbReference type="InterPro" id="IPR012340">
    <property type="entry name" value="NA-bd_OB-fold"/>
</dbReference>
<evidence type="ECO:0000313" key="2">
    <source>
        <dbReference type="EMBL" id="KZP33712.1"/>
    </source>
</evidence>
<evidence type="ECO:0000256" key="1">
    <source>
        <dbReference type="SAM" id="MobiDB-lite"/>
    </source>
</evidence>
<dbReference type="OrthoDB" id="77828at2759"/>
<accession>A0A166WFS4</accession>
<sequence>MPNVHFLPVDDVSASSNAYTTRVSLAPKGKTNKVGAGDKDEGAQTPADPVPVASLGTSVCILKKVVRWHDSRQIRAEIIEPYTSATEKLLHWRTVAHLHKSSYSLPAPFIIPPPSSKSNITPLEPQSTSHAFPALGAKRLRSMNASSVPSSAHTSPSQTPKSTPVITLPISASQEKEDLGYVSDPPAT</sequence>
<feature type="compositionally biased region" description="Low complexity" evidence="1">
    <location>
        <begin position="145"/>
        <end position="157"/>
    </location>
</feature>
<reference evidence="2 3" key="1">
    <citation type="journal article" date="2016" name="Mol. Biol. Evol.">
        <title>Comparative Genomics of Early-Diverging Mushroom-Forming Fungi Provides Insights into the Origins of Lignocellulose Decay Capabilities.</title>
        <authorList>
            <person name="Nagy L.G."/>
            <person name="Riley R."/>
            <person name="Tritt A."/>
            <person name="Adam C."/>
            <person name="Daum C."/>
            <person name="Floudas D."/>
            <person name="Sun H."/>
            <person name="Yadav J.S."/>
            <person name="Pangilinan J."/>
            <person name="Larsson K.H."/>
            <person name="Matsuura K."/>
            <person name="Barry K."/>
            <person name="Labutti K."/>
            <person name="Kuo R."/>
            <person name="Ohm R.A."/>
            <person name="Bhattacharya S.S."/>
            <person name="Shirouzu T."/>
            <person name="Yoshinaga Y."/>
            <person name="Martin F.M."/>
            <person name="Grigoriev I.V."/>
            <person name="Hibbett D.S."/>
        </authorList>
    </citation>
    <scope>NUCLEOTIDE SEQUENCE [LARGE SCALE GENOMIC DNA]</scope>
    <source>
        <strain evidence="2 3">CBS 109695</strain>
    </source>
</reference>
<dbReference type="EMBL" id="KV417481">
    <property type="protein sequence ID" value="KZP33712.1"/>
    <property type="molecule type" value="Genomic_DNA"/>
</dbReference>
<keyword evidence="3" id="KW-1185">Reference proteome</keyword>
<feature type="compositionally biased region" description="Polar residues" evidence="1">
    <location>
        <begin position="158"/>
        <end position="173"/>
    </location>
</feature>
<proteinExistence type="predicted"/>